<gene>
    <name evidence="3" type="ORF">UFOVP1290_508</name>
</gene>
<dbReference type="EMBL" id="LR797252">
    <property type="protein sequence ID" value="CAB4196988.1"/>
    <property type="molecule type" value="Genomic_DNA"/>
</dbReference>
<dbReference type="Pfam" id="PF01408">
    <property type="entry name" value="GFO_IDH_MocA"/>
    <property type="match status" value="1"/>
</dbReference>
<dbReference type="SUPFAM" id="SSF55347">
    <property type="entry name" value="Glyceraldehyde-3-phosphate dehydrogenase-like, C-terminal domain"/>
    <property type="match status" value="1"/>
</dbReference>
<evidence type="ECO:0000259" key="1">
    <source>
        <dbReference type="Pfam" id="PF01408"/>
    </source>
</evidence>
<feature type="domain" description="Gfo/Idh/MocA-like oxidoreductase N-terminal" evidence="1">
    <location>
        <begin position="1"/>
        <end position="110"/>
    </location>
</feature>
<dbReference type="InterPro" id="IPR000683">
    <property type="entry name" value="Gfo/Idh/MocA-like_OxRdtase_N"/>
</dbReference>
<dbReference type="Gene3D" id="3.30.360.10">
    <property type="entry name" value="Dihydrodipicolinate Reductase, domain 2"/>
    <property type="match status" value="1"/>
</dbReference>
<dbReference type="SUPFAM" id="SSF51735">
    <property type="entry name" value="NAD(P)-binding Rossmann-fold domains"/>
    <property type="match status" value="1"/>
</dbReference>
<dbReference type="Gene3D" id="3.40.50.720">
    <property type="entry name" value="NAD(P)-binding Rossmann-like Domain"/>
    <property type="match status" value="1"/>
</dbReference>
<dbReference type="InterPro" id="IPR051450">
    <property type="entry name" value="Gfo/Idh/MocA_Oxidoreductases"/>
</dbReference>
<dbReference type="PANTHER" id="PTHR43377">
    <property type="entry name" value="BILIVERDIN REDUCTASE A"/>
    <property type="match status" value="1"/>
</dbReference>
<accession>A0A6J5RTS8</accession>
<evidence type="ECO:0000259" key="2">
    <source>
        <dbReference type="Pfam" id="PF22725"/>
    </source>
</evidence>
<protein>
    <submittedName>
        <fullName evidence="3">MviM Predicted dehydrogenases and related proteins</fullName>
    </submittedName>
</protein>
<dbReference type="Pfam" id="PF22725">
    <property type="entry name" value="GFO_IDH_MocA_C3"/>
    <property type="match status" value="1"/>
</dbReference>
<sequence>MKIAIIGAGLIGCERIQAIKALEEETSQVSISSVFDTDKNVLLKIKNKYNVNTVQSISEAMELKPDWVFISTPNHVVKNIAKQAFDIGANVLLEKPFGRSLDECDDIIKLKPPQCKLNVGFNYRFFAGIEAALQDAKSGKFGKLVSVNLILGHGNSPGMETSWKLDPIKCGDVCTDLGGHLLDLINQLSSGDVNVDYAKSWQGYWNTGIAEEVHWIATDNSGTIFNAQVSLNRWRSTFRLEINGTEGYGIVDGRGRSYGPQSYKVGKRWAWLDGKNQSDTEQIVINKDDCSNSFIKETASVLGISKITEKYNSPLVACSYEEARNAMNLLNICQKKYK</sequence>
<organism evidence="3">
    <name type="scientific">uncultured Caudovirales phage</name>
    <dbReference type="NCBI Taxonomy" id="2100421"/>
    <lineage>
        <taxon>Viruses</taxon>
        <taxon>Duplodnaviria</taxon>
        <taxon>Heunggongvirae</taxon>
        <taxon>Uroviricota</taxon>
        <taxon>Caudoviricetes</taxon>
        <taxon>Peduoviridae</taxon>
        <taxon>Maltschvirus</taxon>
        <taxon>Maltschvirus maltsch</taxon>
    </lineage>
</organism>
<evidence type="ECO:0000313" key="3">
    <source>
        <dbReference type="EMBL" id="CAB4196988.1"/>
    </source>
</evidence>
<dbReference type="PANTHER" id="PTHR43377:SF1">
    <property type="entry name" value="BILIVERDIN REDUCTASE A"/>
    <property type="match status" value="1"/>
</dbReference>
<name>A0A6J5RTS8_9CAUD</name>
<feature type="domain" description="GFO/IDH/MocA-like oxidoreductase" evidence="2">
    <location>
        <begin position="137"/>
        <end position="247"/>
    </location>
</feature>
<dbReference type="GO" id="GO:0000166">
    <property type="term" value="F:nucleotide binding"/>
    <property type="evidence" value="ECO:0007669"/>
    <property type="project" value="InterPro"/>
</dbReference>
<dbReference type="InterPro" id="IPR036291">
    <property type="entry name" value="NAD(P)-bd_dom_sf"/>
</dbReference>
<proteinExistence type="predicted"/>
<dbReference type="InterPro" id="IPR055170">
    <property type="entry name" value="GFO_IDH_MocA-like_dom"/>
</dbReference>
<reference evidence="3" key="1">
    <citation type="submission" date="2020-05" db="EMBL/GenBank/DDBJ databases">
        <authorList>
            <person name="Chiriac C."/>
            <person name="Salcher M."/>
            <person name="Ghai R."/>
            <person name="Kavagutti S V."/>
        </authorList>
    </citation>
    <scope>NUCLEOTIDE SEQUENCE</scope>
</reference>